<dbReference type="EMBL" id="SRZB01000007">
    <property type="protein sequence ID" value="TGX99485.1"/>
    <property type="molecule type" value="Genomic_DNA"/>
</dbReference>
<organism evidence="1 2">
    <name type="scientific">Hominisplanchenecus murintestinalis</name>
    <dbReference type="NCBI Taxonomy" id="2941517"/>
    <lineage>
        <taxon>Bacteria</taxon>
        <taxon>Bacillati</taxon>
        <taxon>Bacillota</taxon>
        <taxon>Clostridia</taxon>
        <taxon>Lachnospirales</taxon>
        <taxon>Lachnospiraceae</taxon>
        <taxon>Hominisplanchenecus</taxon>
    </lineage>
</organism>
<name>A0AC61R0V8_9FIRM</name>
<sequence>MKRNMTISRKIAVGALSVVVGCSAATVNPLCASTAYAETEVKFNDESNISWVVSPVPDDNYTGEMYMYIDAVEEGAKVKKLKSSNKKVATVKAGSSGVAISYGLRTGSTMISCVVNGVKLSHKFTVKYVCPVSSFKVDGKSVLSTLKKKNVFVTSQTLENKKVTIKAKKGWVITEVRNVKNMKSRTAKVRNKTSYSTTITTKWPYDGIRVKFKNKKTGKEQTVTYRKMYSSDYSQAG</sequence>
<protein>
    <submittedName>
        <fullName evidence="1">Uncharacterized protein</fullName>
    </submittedName>
</protein>
<reference evidence="1" key="1">
    <citation type="submission" date="2019-04" db="EMBL/GenBank/DDBJ databases">
        <title>Microbes associate with the intestines of laboratory mice.</title>
        <authorList>
            <person name="Navarre W."/>
            <person name="Wong E."/>
            <person name="Huang K."/>
            <person name="Tropini C."/>
            <person name="Ng K."/>
            <person name="Yu B."/>
        </authorList>
    </citation>
    <scope>NUCLEOTIDE SEQUENCE</scope>
    <source>
        <strain evidence="1">NM72_1-8</strain>
    </source>
</reference>
<keyword evidence="2" id="KW-1185">Reference proteome</keyword>
<comment type="caution">
    <text evidence="1">The sequence shown here is derived from an EMBL/GenBank/DDBJ whole genome shotgun (WGS) entry which is preliminary data.</text>
</comment>
<proteinExistence type="predicted"/>
<dbReference type="Proteomes" id="UP000307720">
    <property type="component" value="Unassembled WGS sequence"/>
</dbReference>
<gene>
    <name evidence="1" type="ORF">E5357_05315</name>
</gene>
<accession>A0AC61R0V8</accession>
<evidence type="ECO:0000313" key="1">
    <source>
        <dbReference type="EMBL" id="TGX99485.1"/>
    </source>
</evidence>
<evidence type="ECO:0000313" key="2">
    <source>
        <dbReference type="Proteomes" id="UP000307720"/>
    </source>
</evidence>